<feature type="signal peptide" evidence="2">
    <location>
        <begin position="1"/>
        <end position="22"/>
    </location>
</feature>
<name>K0RYS7_THAOC</name>
<evidence type="ECO:0000313" key="4">
    <source>
        <dbReference type="Proteomes" id="UP000266841"/>
    </source>
</evidence>
<feature type="region of interest" description="Disordered" evidence="1">
    <location>
        <begin position="22"/>
        <end position="54"/>
    </location>
</feature>
<reference evidence="3 4" key="1">
    <citation type="journal article" date="2012" name="Genome Biol.">
        <title>Genome and low-iron response of an oceanic diatom adapted to chronic iron limitation.</title>
        <authorList>
            <person name="Lommer M."/>
            <person name="Specht M."/>
            <person name="Roy A.S."/>
            <person name="Kraemer L."/>
            <person name="Andreson R."/>
            <person name="Gutowska M.A."/>
            <person name="Wolf J."/>
            <person name="Bergner S.V."/>
            <person name="Schilhabel M.B."/>
            <person name="Klostermeier U.C."/>
            <person name="Beiko R.G."/>
            <person name="Rosenstiel P."/>
            <person name="Hippler M."/>
            <person name="Laroche J."/>
        </authorList>
    </citation>
    <scope>NUCLEOTIDE SEQUENCE [LARGE SCALE GENOMIC DNA]</scope>
    <source>
        <strain evidence="3 4">CCMP1005</strain>
    </source>
</reference>
<feature type="region of interest" description="Disordered" evidence="1">
    <location>
        <begin position="88"/>
        <end position="152"/>
    </location>
</feature>
<keyword evidence="4" id="KW-1185">Reference proteome</keyword>
<gene>
    <name evidence="3" type="ORF">THAOC_26442</name>
</gene>
<evidence type="ECO:0000313" key="3">
    <source>
        <dbReference type="EMBL" id="EJK54011.1"/>
    </source>
</evidence>
<sequence>DVYRALLAVSCLLLELLPRADDSEDGAAEKGESAPEEGEPTDRPPPTLTPDVEGTLLSTCRRSVLLLKCLERACAARAVAERRRVRSRAGSAGLSAAAPSEAARSDGGGDDVHDYDRLQSDIAADHDWHDDGFLPRPRSSAGAEDADGDEAGDFTTGGLLAECLVRPADANRVERCRRHEKTARTRHWNRGERVVSLDVADYVRRDDGSDPREDVTYLEGEGISRGDDASDVRAGEEISLDFSRHALAGEEDALLDIMLPETAAPSRGDVRPPRRKKRRKEGGRASSGELARCAAASDCADAESDPPASTRVYAVLRPSGWLSVEDRSVLHRPTLDGTSSSEERHLPLERRRRRWDLLLDSRTEVAPCLAPGGPSSFRLRLDGALLLGMSSPSGVPVSSDGDPDGEEERREGSRVNLLLEVDEGTGGTFCGGCAWASALERHIARSKELRDCVRAEWRMVE</sequence>
<dbReference type="AlphaFoldDB" id="K0RYS7"/>
<dbReference type="EMBL" id="AGNL01036541">
    <property type="protein sequence ID" value="EJK54011.1"/>
    <property type="molecule type" value="Genomic_DNA"/>
</dbReference>
<feature type="compositionally biased region" description="Low complexity" evidence="1">
    <location>
        <begin position="88"/>
        <end position="102"/>
    </location>
</feature>
<accession>K0RYS7</accession>
<feature type="compositionally biased region" description="Low complexity" evidence="1">
    <location>
        <begin position="391"/>
        <end position="400"/>
    </location>
</feature>
<feature type="region of interest" description="Disordered" evidence="1">
    <location>
        <begin position="391"/>
        <end position="414"/>
    </location>
</feature>
<organism evidence="3 4">
    <name type="scientific">Thalassiosira oceanica</name>
    <name type="common">Marine diatom</name>
    <dbReference type="NCBI Taxonomy" id="159749"/>
    <lineage>
        <taxon>Eukaryota</taxon>
        <taxon>Sar</taxon>
        <taxon>Stramenopiles</taxon>
        <taxon>Ochrophyta</taxon>
        <taxon>Bacillariophyta</taxon>
        <taxon>Coscinodiscophyceae</taxon>
        <taxon>Thalassiosirophycidae</taxon>
        <taxon>Thalassiosirales</taxon>
        <taxon>Thalassiosiraceae</taxon>
        <taxon>Thalassiosira</taxon>
    </lineage>
</organism>
<dbReference type="Proteomes" id="UP000266841">
    <property type="component" value="Unassembled WGS sequence"/>
</dbReference>
<evidence type="ECO:0000256" key="1">
    <source>
        <dbReference type="SAM" id="MobiDB-lite"/>
    </source>
</evidence>
<dbReference type="eggNOG" id="ENOG502QZ2W">
    <property type="taxonomic scope" value="Eukaryota"/>
</dbReference>
<protein>
    <submittedName>
        <fullName evidence="3">Uncharacterized protein</fullName>
    </submittedName>
</protein>
<feature type="compositionally biased region" description="Basic and acidic residues" evidence="1">
    <location>
        <begin position="110"/>
        <end position="133"/>
    </location>
</feature>
<keyword evidence="2" id="KW-0732">Signal</keyword>
<proteinExistence type="predicted"/>
<evidence type="ECO:0000256" key="2">
    <source>
        <dbReference type="SAM" id="SignalP"/>
    </source>
</evidence>
<feature type="region of interest" description="Disordered" evidence="1">
    <location>
        <begin position="263"/>
        <end position="291"/>
    </location>
</feature>
<comment type="caution">
    <text evidence="3">The sequence shown here is derived from an EMBL/GenBank/DDBJ whole genome shotgun (WGS) entry which is preliminary data.</text>
</comment>
<feature type="non-terminal residue" evidence="3">
    <location>
        <position position="1"/>
    </location>
</feature>
<feature type="chain" id="PRO_5003839567" evidence="2">
    <location>
        <begin position="23"/>
        <end position="461"/>
    </location>
</feature>